<dbReference type="Proteomes" id="UP000824890">
    <property type="component" value="Unassembled WGS sequence"/>
</dbReference>
<dbReference type="Pfam" id="PF02734">
    <property type="entry name" value="Dak2"/>
    <property type="match status" value="1"/>
</dbReference>
<proteinExistence type="predicted"/>
<comment type="caution">
    <text evidence="2">The sequence shown here is derived from an EMBL/GenBank/DDBJ whole genome shotgun (WGS) entry which is preliminary data.</text>
</comment>
<name>A0ABQ8DDN7_BRANA</name>
<evidence type="ECO:0000313" key="2">
    <source>
        <dbReference type="EMBL" id="KAH0926858.1"/>
    </source>
</evidence>
<feature type="domain" description="DhaL" evidence="1">
    <location>
        <begin position="158"/>
        <end position="314"/>
    </location>
</feature>
<dbReference type="SUPFAM" id="SSF101473">
    <property type="entry name" value="DhaL-like"/>
    <property type="match status" value="1"/>
</dbReference>
<dbReference type="EMBL" id="JAGKQM010000005">
    <property type="protein sequence ID" value="KAH0926858.1"/>
    <property type="molecule type" value="Genomic_DNA"/>
</dbReference>
<dbReference type="PANTHER" id="PTHR33219:SF15">
    <property type="entry name" value="YLMG HOMOLOG PROTEIN 1-2, CHLOROPLASTIC"/>
    <property type="match status" value="1"/>
</dbReference>
<dbReference type="Pfam" id="PF02325">
    <property type="entry name" value="CCB3_YggT"/>
    <property type="match status" value="1"/>
</dbReference>
<dbReference type="SMART" id="SM01120">
    <property type="entry name" value="Dak2"/>
    <property type="match status" value="1"/>
</dbReference>
<organism evidence="2 3">
    <name type="scientific">Brassica napus</name>
    <name type="common">Rape</name>
    <dbReference type="NCBI Taxonomy" id="3708"/>
    <lineage>
        <taxon>Eukaryota</taxon>
        <taxon>Viridiplantae</taxon>
        <taxon>Streptophyta</taxon>
        <taxon>Embryophyta</taxon>
        <taxon>Tracheophyta</taxon>
        <taxon>Spermatophyta</taxon>
        <taxon>Magnoliopsida</taxon>
        <taxon>eudicotyledons</taxon>
        <taxon>Gunneridae</taxon>
        <taxon>Pentapetalae</taxon>
        <taxon>rosids</taxon>
        <taxon>malvids</taxon>
        <taxon>Brassicales</taxon>
        <taxon>Brassicaceae</taxon>
        <taxon>Brassiceae</taxon>
        <taxon>Brassica</taxon>
    </lineage>
</organism>
<dbReference type="Gene3D" id="1.25.40.340">
    <property type="match status" value="1"/>
</dbReference>
<keyword evidence="3" id="KW-1185">Reference proteome</keyword>
<accession>A0ABQ8DDN7</accession>
<sequence>MAASSTTTTTNILSLGSSSVHRFPPICNPPPLRLSFPYKPSFNLSLKNPKTIAAAASASASPTLSPAKPSPQFPFSESTKSITTLAILAGLVTKSLIQKLSAAVVTLSPHIQASIRVSGPLFFAAARDRPAGYLNTPLTVVAAGLSKWLDIYSGVLMVRVLLSWFPNIPWDRQPLSAIRDLCDPYLNLFRNIIPPVFDTLDVSPLLAFAVLVESSGSEALKASIASVRKYGGATEGYRTMLDALIPASQVLEENLSAGVDPVTAFSVSAVAATKGAKSTIQMQAQAGRSSAENLATVPDPGAMAAAVWYRAAARAVRKKQHLKPYGMVRLVAFFYA</sequence>
<dbReference type="InterPro" id="IPR004007">
    <property type="entry name" value="DhaL_dom"/>
</dbReference>
<dbReference type="InterPro" id="IPR003425">
    <property type="entry name" value="CCB3/YggT"/>
</dbReference>
<dbReference type="InterPro" id="IPR036117">
    <property type="entry name" value="DhaL_dom_sf"/>
</dbReference>
<protein>
    <recommendedName>
        <fullName evidence="1">DhaL domain-containing protein</fullName>
    </recommendedName>
</protein>
<evidence type="ECO:0000313" key="3">
    <source>
        <dbReference type="Proteomes" id="UP000824890"/>
    </source>
</evidence>
<evidence type="ECO:0000259" key="1">
    <source>
        <dbReference type="SMART" id="SM01120"/>
    </source>
</evidence>
<reference evidence="2 3" key="1">
    <citation type="submission" date="2021-05" db="EMBL/GenBank/DDBJ databases">
        <title>Genome Assembly of Synthetic Allotetraploid Brassica napus Reveals Homoeologous Exchanges between Subgenomes.</title>
        <authorList>
            <person name="Davis J.T."/>
        </authorList>
    </citation>
    <scope>NUCLEOTIDE SEQUENCE [LARGE SCALE GENOMIC DNA]</scope>
    <source>
        <strain evidence="3">cv. Da-Ae</strain>
        <tissue evidence="2">Seedling</tissue>
    </source>
</reference>
<gene>
    <name evidence="2" type="ORF">HID58_019114</name>
</gene>
<dbReference type="PANTHER" id="PTHR33219">
    <property type="entry name" value="YLMG HOMOLOG PROTEIN 2, CHLOROPLASTIC"/>
    <property type="match status" value="1"/>
</dbReference>